<dbReference type="InterPro" id="IPR045883">
    <property type="entry name" value="At4g13530-like"/>
</dbReference>
<dbReference type="AlphaFoldDB" id="A0A2G5EEI1"/>
<protein>
    <recommendedName>
        <fullName evidence="2">DUF6821 domain-containing protein</fullName>
    </recommendedName>
</protein>
<reference evidence="3 4" key="1">
    <citation type="submission" date="2017-09" db="EMBL/GenBank/DDBJ databases">
        <title>WGS assembly of Aquilegia coerulea Goldsmith.</title>
        <authorList>
            <person name="Hodges S."/>
            <person name="Kramer E."/>
            <person name="Nordborg M."/>
            <person name="Tomkins J."/>
            <person name="Borevitz J."/>
            <person name="Derieg N."/>
            <person name="Yan J."/>
            <person name="Mihaltcheva S."/>
            <person name="Hayes R.D."/>
            <person name="Rokhsar D."/>
        </authorList>
    </citation>
    <scope>NUCLEOTIDE SEQUENCE [LARGE SCALE GENOMIC DNA]</scope>
    <source>
        <strain evidence="4">cv. Goldsmith</strain>
    </source>
</reference>
<gene>
    <name evidence="3" type="ORF">AQUCO_00900507v1</name>
</gene>
<name>A0A2G5EEI1_AQUCA</name>
<dbReference type="FunCoup" id="A0A2G5EEI1">
    <property type="interactions" value="677"/>
</dbReference>
<evidence type="ECO:0000259" key="2">
    <source>
        <dbReference type="Pfam" id="PF20705"/>
    </source>
</evidence>
<dbReference type="Proteomes" id="UP000230069">
    <property type="component" value="Unassembled WGS sequence"/>
</dbReference>
<keyword evidence="1" id="KW-1133">Transmembrane helix</keyword>
<dbReference type="InParanoid" id="A0A2G5EEI1"/>
<dbReference type="InterPro" id="IPR049224">
    <property type="entry name" value="DUF6821"/>
</dbReference>
<dbReference type="Pfam" id="PF20705">
    <property type="entry name" value="DUF6821"/>
    <property type="match status" value="1"/>
</dbReference>
<accession>A0A2G5EEI1</accession>
<keyword evidence="1" id="KW-0472">Membrane</keyword>
<feature type="transmembrane region" description="Helical" evidence="1">
    <location>
        <begin position="197"/>
        <end position="217"/>
    </location>
</feature>
<dbReference type="OrthoDB" id="766965at2759"/>
<keyword evidence="4" id="KW-1185">Reference proteome</keyword>
<organism evidence="3 4">
    <name type="scientific">Aquilegia coerulea</name>
    <name type="common">Rocky mountain columbine</name>
    <dbReference type="NCBI Taxonomy" id="218851"/>
    <lineage>
        <taxon>Eukaryota</taxon>
        <taxon>Viridiplantae</taxon>
        <taxon>Streptophyta</taxon>
        <taxon>Embryophyta</taxon>
        <taxon>Tracheophyta</taxon>
        <taxon>Spermatophyta</taxon>
        <taxon>Magnoliopsida</taxon>
        <taxon>Ranunculales</taxon>
        <taxon>Ranunculaceae</taxon>
        <taxon>Thalictroideae</taxon>
        <taxon>Aquilegia</taxon>
    </lineage>
</organism>
<dbReference type="PANTHER" id="PTHR33646">
    <property type="entry name" value="GB|AAF00631.1"/>
    <property type="match status" value="1"/>
</dbReference>
<dbReference type="EMBL" id="KZ305026">
    <property type="protein sequence ID" value="PIA53977.1"/>
    <property type="molecule type" value="Genomic_DNA"/>
</dbReference>
<evidence type="ECO:0000256" key="1">
    <source>
        <dbReference type="SAM" id="Phobius"/>
    </source>
</evidence>
<sequence>MENFSVQMDLDDWEFLPDNFNQYEHGEKGNFTREKGFDRRGVIRPFPASPSVDLTSPVPTDMEPMIKKNKPKELDLSKVPFIDISMIPPVNKDVNLVTAEADQETVSRVFFKKIKDNEFNDMKMDSPRSNSSKGLKLLTESVQFEDKEEVYKGEFSKTCEVVSDQGMEKKHINLDTNSEKESNWEGSLNIWGWKVNGVGALCCIGVAAATTICFVIFGSRRGNKHRHNKIQLEIHADDKKIKQVVQHEHILNQAIQAARAVPLNLNGSHIFFGDY</sequence>
<dbReference type="STRING" id="218851.A0A2G5EEI1"/>
<proteinExistence type="predicted"/>
<keyword evidence="1" id="KW-0812">Transmembrane</keyword>
<evidence type="ECO:0000313" key="4">
    <source>
        <dbReference type="Proteomes" id="UP000230069"/>
    </source>
</evidence>
<dbReference type="PANTHER" id="PTHR33646:SF2">
    <property type="entry name" value="F20H23.8 PROTEIN"/>
    <property type="match status" value="1"/>
</dbReference>
<feature type="domain" description="DUF6821" evidence="2">
    <location>
        <begin position="102"/>
        <end position="275"/>
    </location>
</feature>
<evidence type="ECO:0000313" key="3">
    <source>
        <dbReference type="EMBL" id="PIA53977.1"/>
    </source>
</evidence>